<dbReference type="HOGENOM" id="CLU_036675_2_1_1"/>
<keyword evidence="3 5" id="KW-0732">Signal</keyword>
<feature type="domain" description="DOMON" evidence="6">
    <location>
        <begin position="50"/>
        <end position="168"/>
    </location>
</feature>
<dbReference type="GO" id="GO:0016020">
    <property type="term" value="C:membrane"/>
    <property type="evidence" value="ECO:0007669"/>
    <property type="project" value="UniProtKB-SubCell"/>
</dbReference>
<evidence type="ECO:0000256" key="5">
    <source>
        <dbReference type="SAM" id="SignalP"/>
    </source>
</evidence>
<comment type="subcellular location">
    <subcellularLocation>
        <location evidence="1">Membrane</location>
    </subcellularLocation>
</comment>
<dbReference type="Proteomes" id="UP000008021">
    <property type="component" value="Chromosome 3"/>
</dbReference>
<dbReference type="CDD" id="cd09629">
    <property type="entry name" value="DOMON_CIL1_like"/>
    <property type="match status" value="1"/>
</dbReference>
<dbReference type="PANTHER" id="PTHR23130">
    <property type="entry name" value="CYTOCHROME B561 AND DOMON DOMAIN-CONTAINING PROTEIN"/>
    <property type="match status" value="1"/>
</dbReference>
<dbReference type="PANTHER" id="PTHR23130:SF216">
    <property type="entry name" value="PROTEIN, PUTATIVE, EXPRESSED-RELATED"/>
    <property type="match status" value="1"/>
</dbReference>
<accession>A0A0E0CWK9</accession>
<dbReference type="EnsemblPlants" id="OMERI03G06750.1">
    <property type="protein sequence ID" value="OMERI03G06750.1"/>
    <property type="gene ID" value="OMERI03G06750"/>
</dbReference>
<evidence type="ECO:0000256" key="1">
    <source>
        <dbReference type="ARBA" id="ARBA00004370"/>
    </source>
</evidence>
<sequence length="195" mass="20060">MARLGRSAWLLAAAVLLYAAAAAATAQPDCANATFQAGRTYRRCDTLPVLGASLHWTYHPVNGTADVAFRAPQSSSGGWVAWGINTQGAGMVGSSVFIASQINATGAGGVSVVTTVLESFSPSLKNGTLRFDVPAPPAAEYSAGAYTIYATVALPGNSTTQNMVWQAGPVRGGAIAMHPTTGANLRSTKKHDFTS</sequence>
<organism evidence="7">
    <name type="scientific">Oryza meridionalis</name>
    <dbReference type="NCBI Taxonomy" id="40149"/>
    <lineage>
        <taxon>Eukaryota</taxon>
        <taxon>Viridiplantae</taxon>
        <taxon>Streptophyta</taxon>
        <taxon>Embryophyta</taxon>
        <taxon>Tracheophyta</taxon>
        <taxon>Spermatophyta</taxon>
        <taxon>Magnoliopsida</taxon>
        <taxon>Liliopsida</taxon>
        <taxon>Poales</taxon>
        <taxon>Poaceae</taxon>
        <taxon>BOP clade</taxon>
        <taxon>Oryzoideae</taxon>
        <taxon>Oryzeae</taxon>
        <taxon>Oryzinae</taxon>
        <taxon>Oryza</taxon>
    </lineage>
</organism>
<evidence type="ECO:0000313" key="7">
    <source>
        <dbReference type="EnsemblPlants" id="OMERI03G06750.1"/>
    </source>
</evidence>
<name>A0A0E0CWK9_9ORYZ</name>
<dbReference type="Gramene" id="OMERI03G06750.1">
    <property type="protein sequence ID" value="OMERI03G06750.1"/>
    <property type="gene ID" value="OMERI03G06750"/>
</dbReference>
<evidence type="ECO:0000256" key="3">
    <source>
        <dbReference type="ARBA" id="ARBA00022729"/>
    </source>
</evidence>
<reference evidence="7" key="2">
    <citation type="submission" date="2018-05" db="EMBL/GenBank/DDBJ databases">
        <title>OmerRS3 (Oryza meridionalis Reference Sequence Version 3).</title>
        <authorList>
            <person name="Zhang J."/>
            <person name="Kudrna D."/>
            <person name="Lee S."/>
            <person name="Talag J."/>
            <person name="Welchert J."/>
            <person name="Wing R.A."/>
        </authorList>
    </citation>
    <scope>NUCLEOTIDE SEQUENCE [LARGE SCALE GENOMIC DNA]</scope>
    <source>
        <strain evidence="7">cv. OR44</strain>
    </source>
</reference>
<evidence type="ECO:0000259" key="6">
    <source>
        <dbReference type="PROSITE" id="PS50836"/>
    </source>
</evidence>
<dbReference type="InterPro" id="IPR045265">
    <property type="entry name" value="AIR12_DOMON"/>
</dbReference>
<feature type="signal peptide" evidence="5">
    <location>
        <begin position="1"/>
        <end position="26"/>
    </location>
</feature>
<evidence type="ECO:0000256" key="4">
    <source>
        <dbReference type="ARBA" id="ARBA00023136"/>
    </source>
</evidence>
<dbReference type="STRING" id="40149.A0A0E0CWK9"/>
<feature type="chain" id="PRO_5002356452" description="DOMON domain-containing protein" evidence="5">
    <location>
        <begin position="27"/>
        <end position="195"/>
    </location>
</feature>
<dbReference type="PROSITE" id="PS50836">
    <property type="entry name" value="DOMON"/>
    <property type="match status" value="1"/>
</dbReference>
<dbReference type="eggNOG" id="KOG4293">
    <property type="taxonomic scope" value="Eukaryota"/>
</dbReference>
<protein>
    <recommendedName>
        <fullName evidence="6">DOMON domain-containing protein</fullName>
    </recommendedName>
</protein>
<dbReference type="AlphaFoldDB" id="A0A0E0CWK9"/>
<keyword evidence="4" id="KW-0472">Membrane</keyword>
<evidence type="ECO:0000313" key="8">
    <source>
        <dbReference type="Proteomes" id="UP000008021"/>
    </source>
</evidence>
<proteinExistence type="predicted"/>
<reference evidence="7" key="1">
    <citation type="submission" date="2015-04" db="UniProtKB">
        <authorList>
            <consortium name="EnsemblPlants"/>
        </authorList>
    </citation>
    <scope>IDENTIFICATION</scope>
</reference>
<keyword evidence="8" id="KW-1185">Reference proteome</keyword>
<evidence type="ECO:0000256" key="2">
    <source>
        <dbReference type="ARBA" id="ARBA00022448"/>
    </source>
</evidence>
<dbReference type="InterPro" id="IPR005018">
    <property type="entry name" value="DOMON_domain"/>
</dbReference>
<dbReference type="Pfam" id="PF04526">
    <property type="entry name" value="DUF568"/>
    <property type="match status" value="1"/>
</dbReference>
<keyword evidence="2" id="KW-0813">Transport</keyword>